<dbReference type="Gene3D" id="3.90.1640.10">
    <property type="entry name" value="inorganic pyrophosphatase (n-terminal core)"/>
    <property type="match status" value="1"/>
</dbReference>
<dbReference type="InterPro" id="IPR038763">
    <property type="entry name" value="DHH_sf"/>
</dbReference>
<reference evidence="1" key="1">
    <citation type="journal article" date="2012" name="PLoS ONE">
        <title>Gene sets for utilization of primary and secondary nutrition supplies in the distal gut of endangered iberian lynx.</title>
        <authorList>
            <person name="Alcaide M."/>
            <person name="Messina E."/>
            <person name="Richter M."/>
            <person name="Bargiela R."/>
            <person name="Peplies J."/>
            <person name="Huws S.A."/>
            <person name="Newbold C.J."/>
            <person name="Golyshin P.N."/>
            <person name="Simon M.A."/>
            <person name="Lopez G."/>
            <person name="Yakimov M.M."/>
            <person name="Ferrer M."/>
        </authorList>
    </citation>
    <scope>NUCLEOTIDE SEQUENCE</scope>
</reference>
<comment type="caution">
    <text evidence="1">The sequence shown here is derived from an EMBL/GenBank/DDBJ whole genome shotgun (WGS) entry which is preliminary data.</text>
</comment>
<sequence length="160" mass="17438">MRQSSLESLKSQRFHILDEVKTVNIGNEMAVTLSIGIGLNGPTYLQNYEYSRIAIEMALGRGGDQVVIKNGDNITYFGGKAQQVEKTTRVKARVKAQALKEFMSTKDRVVVMGHKITDVDALGSAIGIYRAGKTLGKPVHIVVNDPSTSIRPLMAGYIGN</sequence>
<organism evidence="1">
    <name type="scientific">gut metagenome</name>
    <dbReference type="NCBI Taxonomy" id="749906"/>
    <lineage>
        <taxon>unclassified sequences</taxon>
        <taxon>metagenomes</taxon>
        <taxon>organismal metagenomes</taxon>
    </lineage>
</organism>
<dbReference type="SUPFAM" id="SSF64182">
    <property type="entry name" value="DHH phosphoesterases"/>
    <property type="match status" value="1"/>
</dbReference>
<accession>J9FWM0</accession>
<evidence type="ECO:0000313" key="1">
    <source>
        <dbReference type="EMBL" id="EJW91744.1"/>
    </source>
</evidence>
<dbReference type="EMBL" id="AMCI01007977">
    <property type="protein sequence ID" value="EJW91744.1"/>
    <property type="molecule type" value="Genomic_DNA"/>
</dbReference>
<feature type="non-terminal residue" evidence="1">
    <location>
        <position position="160"/>
    </location>
</feature>
<name>J9FWM0_9ZZZZ</name>
<proteinExistence type="predicted"/>
<dbReference type="Pfam" id="PF24898">
    <property type="entry name" value="GGDEF_GdpP"/>
    <property type="match status" value="1"/>
</dbReference>
<protein>
    <submittedName>
        <fullName evidence="1">Phosphoesterase RecJ domain protein</fullName>
    </submittedName>
</protein>
<gene>
    <name evidence="1" type="ORF">EVA_20149</name>
</gene>
<dbReference type="AlphaFoldDB" id="J9FWM0"/>